<evidence type="ECO:0000256" key="1">
    <source>
        <dbReference type="SAM" id="MobiDB-lite"/>
    </source>
</evidence>
<dbReference type="InterPro" id="IPR021109">
    <property type="entry name" value="Peptidase_aspartic_dom_sf"/>
</dbReference>
<feature type="non-terminal residue" evidence="2">
    <location>
        <position position="1"/>
    </location>
</feature>
<dbReference type="AlphaFoldDB" id="A0A0C9U9W6"/>
<name>A0A0C9U9W6_SPHS4</name>
<keyword evidence="3" id="KW-1185">Reference proteome</keyword>
<evidence type="ECO:0000313" key="3">
    <source>
        <dbReference type="Proteomes" id="UP000054279"/>
    </source>
</evidence>
<dbReference type="Proteomes" id="UP000054279">
    <property type="component" value="Unassembled WGS sequence"/>
</dbReference>
<evidence type="ECO:0000313" key="2">
    <source>
        <dbReference type="EMBL" id="KIJ31329.1"/>
    </source>
</evidence>
<feature type="non-terminal residue" evidence="2">
    <location>
        <position position="194"/>
    </location>
</feature>
<proteinExistence type="predicted"/>
<reference evidence="2 3" key="1">
    <citation type="submission" date="2014-06" db="EMBL/GenBank/DDBJ databases">
        <title>Evolutionary Origins and Diversification of the Mycorrhizal Mutualists.</title>
        <authorList>
            <consortium name="DOE Joint Genome Institute"/>
            <consortium name="Mycorrhizal Genomics Consortium"/>
            <person name="Kohler A."/>
            <person name="Kuo A."/>
            <person name="Nagy L.G."/>
            <person name="Floudas D."/>
            <person name="Copeland A."/>
            <person name="Barry K.W."/>
            <person name="Cichocki N."/>
            <person name="Veneault-Fourrey C."/>
            <person name="LaButti K."/>
            <person name="Lindquist E.A."/>
            <person name="Lipzen A."/>
            <person name="Lundell T."/>
            <person name="Morin E."/>
            <person name="Murat C."/>
            <person name="Riley R."/>
            <person name="Ohm R."/>
            <person name="Sun H."/>
            <person name="Tunlid A."/>
            <person name="Henrissat B."/>
            <person name="Grigoriev I.V."/>
            <person name="Hibbett D.S."/>
            <person name="Martin F."/>
        </authorList>
    </citation>
    <scope>NUCLEOTIDE SEQUENCE [LARGE SCALE GENOMIC DNA]</scope>
    <source>
        <strain evidence="2 3">SS14</strain>
    </source>
</reference>
<feature type="region of interest" description="Disordered" evidence="1">
    <location>
        <begin position="84"/>
        <end position="115"/>
    </location>
</feature>
<gene>
    <name evidence="2" type="ORF">M422DRAFT_131708</name>
</gene>
<protein>
    <submittedName>
        <fullName evidence="2">Unplaced genomic scaffold SPHSTscaffold_169, whole genome shotgun sequence</fullName>
    </submittedName>
</protein>
<dbReference type="OrthoDB" id="128646at2759"/>
<dbReference type="HOGENOM" id="CLU_068189_0_0_1"/>
<feature type="compositionally biased region" description="Acidic residues" evidence="1">
    <location>
        <begin position="87"/>
        <end position="98"/>
    </location>
</feature>
<organism evidence="2 3">
    <name type="scientific">Sphaerobolus stellatus (strain SS14)</name>
    <dbReference type="NCBI Taxonomy" id="990650"/>
    <lineage>
        <taxon>Eukaryota</taxon>
        <taxon>Fungi</taxon>
        <taxon>Dikarya</taxon>
        <taxon>Basidiomycota</taxon>
        <taxon>Agaricomycotina</taxon>
        <taxon>Agaricomycetes</taxon>
        <taxon>Phallomycetidae</taxon>
        <taxon>Geastrales</taxon>
        <taxon>Sphaerobolaceae</taxon>
        <taxon>Sphaerobolus</taxon>
    </lineage>
</organism>
<accession>A0A0C9U9W6</accession>
<sequence length="194" mass="22252">GTRNEGGSVTKIVDLILRYNDHTERTSFAVTNLGKQDMILGFTWLEEHNPKSDWQTKEEASARRHKKKVEVCCLLKCRSGPHPALVEEADDDDDESDVKDDSPSATDDEANPVAPEDRFKEGDWLFYINLLTEEEFIRATQTVSSQLAEAHSKNVKVQTHIPEYLREFEDVFSKKSFDSLPHKKIWDYAIELIP</sequence>
<dbReference type="Gene3D" id="2.40.70.10">
    <property type="entry name" value="Acid Proteases"/>
    <property type="match status" value="1"/>
</dbReference>
<dbReference type="EMBL" id="KN837244">
    <property type="protein sequence ID" value="KIJ31329.1"/>
    <property type="molecule type" value="Genomic_DNA"/>
</dbReference>